<evidence type="ECO:0000256" key="5">
    <source>
        <dbReference type="ARBA" id="ARBA00022792"/>
    </source>
</evidence>
<evidence type="ECO:0000256" key="7">
    <source>
        <dbReference type="ARBA" id="ARBA00022946"/>
    </source>
</evidence>
<dbReference type="EMBL" id="KV453916">
    <property type="protein sequence ID" value="ODV77032.1"/>
    <property type="molecule type" value="Genomic_DNA"/>
</dbReference>
<comment type="subcellular location">
    <subcellularLocation>
        <location evidence="1 12">Mitochondrion inner membrane</location>
        <topology evidence="1 12">Multi-pass membrane protein</topology>
    </subcellularLocation>
</comment>
<reference evidence="14" key="1">
    <citation type="submission" date="2016-05" db="EMBL/GenBank/DDBJ databases">
        <title>Comparative genomics of biotechnologically important yeasts.</title>
        <authorList>
            <consortium name="DOE Joint Genome Institute"/>
            <person name="Riley R."/>
            <person name="Haridas S."/>
            <person name="Wolfe K.H."/>
            <person name="Lopes M.R."/>
            <person name="Hittinger C.T."/>
            <person name="Goker M."/>
            <person name="Salamov A."/>
            <person name="Wisecaver J."/>
            <person name="Long T.M."/>
            <person name="Aerts A.L."/>
            <person name="Barry K."/>
            <person name="Choi C."/>
            <person name="Clum A."/>
            <person name="Coughlan A.Y."/>
            <person name="Deshpande S."/>
            <person name="Douglass A.P."/>
            <person name="Hanson S.J."/>
            <person name="Klenk H.-P."/>
            <person name="Labutti K."/>
            <person name="Lapidus A."/>
            <person name="Lindquist E."/>
            <person name="Lipzen A."/>
            <person name="Meier-Kolthoff J.P."/>
            <person name="Ohm R.A."/>
            <person name="Otillar R.P."/>
            <person name="Pangilinan J."/>
            <person name="Peng Y."/>
            <person name="Rokas A."/>
            <person name="Rosa C.A."/>
            <person name="Scheuner C."/>
            <person name="Sibirny A.A."/>
            <person name="Slot J.C."/>
            <person name="Stielow J.B."/>
            <person name="Sun H."/>
            <person name="Kurtzman C.P."/>
            <person name="Blackwell M."/>
            <person name="Grigoriev I.V."/>
            <person name="Jeffries T.W."/>
        </authorList>
    </citation>
    <scope>NUCLEOTIDE SEQUENCE [LARGE SCALE GENOMIC DNA]</scope>
    <source>
        <strain evidence="14">NRRL Y-17324</strain>
    </source>
</reference>
<evidence type="ECO:0000256" key="4">
    <source>
        <dbReference type="ARBA" id="ARBA00022692"/>
    </source>
</evidence>
<dbReference type="Pfam" id="PF08566">
    <property type="entry name" value="Pam17"/>
    <property type="match status" value="1"/>
</dbReference>
<protein>
    <recommendedName>
        <fullName evidence="12">Presequence translocated-associated motor subunit PAM17</fullName>
    </recommendedName>
</protein>
<gene>
    <name evidence="13" type="ORF">CANTADRAFT_322836</name>
</gene>
<keyword evidence="7" id="KW-0809">Transit peptide</keyword>
<evidence type="ECO:0000256" key="2">
    <source>
        <dbReference type="ARBA" id="ARBA00006837"/>
    </source>
</evidence>
<evidence type="ECO:0000256" key="3">
    <source>
        <dbReference type="ARBA" id="ARBA00022448"/>
    </source>
</evidence>
<keyword evidence="5 12" id="KW-0999">Mitochondrion inner membrane</keyword>
<comment type="subunit">
    <text evidence="12">Component of the PAM complex.</text>
</comment>
<keyword evidence="6 12" id="KW-0653">Protein transport</keyword>
<evidence type="ECO:0000256" key="8">
    <source>
        <dbReference type="ARBA" id="ARBA00022989"/>
    </source>
</evidence>
<keyword evidence="14" id="KW-1185">Reference proteome</keyword>
<comment type="function">
    <text evidence="12">Component of the PAM complex, a complex required for the translocation of transit peptide-containing proteins from the inner membrane into the mitochondrial matrix in an ATP-dependent manner.</text>
</comment>
<evidence type="ECO:0000256" key="6">
    <source>
        <dbReference type="ARBA" id="ARBA00022927"/>
    </source>
</evidence>
<dbReference type="PANTHER" id="PTHR28021">
    <property type="entry name" value="PRESEQUENCE TRANSLOCATED-ASSOCIATED MOTOR SUBUNIT PAM17, MITOCHONDRIAL"/>
    <property type="match status" value="1"/>
</dbReference>
<dbReference type="InterPro" id="IPR013875">
    <property type="entry name" value="Pam17"/>
</dbReference>
<evidence type="ECO:0000313" key="13">
    <source>
        <dbReference type="EMBL" id="ODV77032.1"/>
    </source>
</evidence>
<evidence type="ECO:0000256" key="11">
    <source>
        <dbReference type="ARBA" id="ARBA00023136"/>
    </source>
</evidence>
<proteinExistence type="inferred from homology"/>
<keyword evidence="10 12" id="KW-0496">Mitochondrion</keyword>
<keyword evidence="11 12" id="KW-0472">Membrane</keyword>
<dbReference type="STRING" id="984487.A0A1E4SCA9"/>
<dbReference type="AlphaFoldDB" id="A0A1E4SCA9"/>
<dbReference type="GeneID" id="30982583"/>
<sequence length="176" mass="20011">MFRQIGINVRASAWKQVRFNSTNSTPALNWVDFLKLKKENHVMNITASVFTTLAGGVVTLTYLGNYEFDPEKPILGMDPIMMMGGGVVLGGFVGYLFGPTIGTSLFRLKNRSILKQFLQKDSIFLTKIKANRVDPSSQSFSNPVPDYYGEKIYSLKGYKQWLRDCNAYRRKTKEFL</sequence>
<organism evidence="13 14">
    <name type="scientific">Suhomyces tanzawaensis NRRL Y-17324</name>
    <dbReference type="NCBI Taxonomy" id="984487"/>
    <lineage>
        <taxon>Eukaryota</taxon>
        <taxon>Fungi</taxon>
        <taxon>Dikarya</taxon>
        <taxon>Ascomycota</taxon>
        <taxon>Saccharomycotina</taxon>
        <taxon>Pichiomycetes</taxon>
        <taxon>Debaryomycetaceae</taxon>
        <taxon>Suhomyces</taxon>
    </lineage>
</organism>
<keyword evidence="3 12" id="KW-0813">Transport</keyword>
<evidence type="ECO:0000313" key="14">
    <source>
        <dbReference type="Proteomes" id="UP000094285"/>
    </source>
</evidence>
<keyword evidence="8 12" id="KW-1133">Transmembrane helix</keyword>
<comment type="similarity">
    <text evidence="2 12">Belongs to the PAM17 family.</text>
</comment>
<dbReference type="GO" id="GO:0030150">
    <property type="term" value="P:protein import into mitochondrial matrix"/>
    <property type="evidence" value="ECO:0007669"/>
    <property type="project" value="UniProtKB-UniRule"/>
</dbReference>
<feature type="transmembrane region" description="Helical" evidence="12">
    <location>
        <begin position="42"/>
        <end position="63"/>
    </location>
</feature>
<evidence type="ECO:0000256" key="10">
    <source>
        <dbReference type="ARBA" id="ARBA00023128"/>
    </source>
</evidence>
<evidence type="ECO:0000256" key="9">
    <source>
        <dbReference type="ARBA" id="ARBA00023010"/>
    </source>
</evidence>
<feature type="transmembrane region" description="Helical" evidence="12">
    <location>
        <begin position="83"/>
        <end position="106"/>
    </location>
</feature>
<dbReference type="RefSeq" id="XP_020062154.1">
    <property type="nucleotide sequence ID" value="XM_020208446.1"/>
</dbReference>
<name>A0A1E4SCA9_9ASCO</name>
<dbReference type="Proteomes" id="UP000094285">
    <property type="component" value="Unassembled WGS sequence"/>
</dbReference>
<dbReference type="PANTHER" id="PTHR28021:SF1">
    <property type="entry name" value="PRESEQUENCE TRANSLOCATED-ASSOCIATED MOTOR SUBUNIT PAM17, MITOCHONDRIAL"/>
    <property type="match status" value="1"/>
</dbReference>
<keyword evidence="4 12" id="KW-0812">Transmembrane</keyword>
<accession>A0A1E4SCA9</accession>
<dbReference type="OrthoDB" id="5970083at2759"/>
<keyword evidence="9 12" id="KW-0811">Translocation</keyword>
<evidence type="ECO:0000256" key="1">
    <source>
        <dbReference type="ARBA" id="ARBA00004448"/>
    </source>
</evidence>
<evidence type="ECO:0000256" key="12">
    <source>
        <dbReference type="RuleBase" id="RU367146"/>
    </source>
</evidence>
<dbReference type="GO" id="GO:0001405">
    <property type="term" value="C:PAM complex, Tim23 associated import motor"/>
    <property type="evidence" value="ECO:0007669"/>
    <property type="project" value="UniProtKB-UniRule"/>
</dbReference>